<name>A0A5C4R5F2_9RHOB</name>
<evidence type="ECO:0000313" key="8">
    <source>
        <dbReference type="Proteomes" id="UP000304880"/>
    </source>
</evidence>
<keyword evidence="8" id="KW-1185">Reference proteome</keyword>
<keyword evidence="5" id="KW-0998">Cell outer membrane</keyword>
<comment type="similarity">
    <text evidence="2">Belongs to the MipA/OmpV family.</text>
</comment>
<keyword evidence="4" id="KW-0472">Membrane</keyword>
<evidence type="ECO:0000256" key="4">
    <source>
        <dbReference type="ARBA" id="ARBA00023136"/>
    </source>
</evidence>
<dbReference type="AlphaFoldDB" id="A0A5C4R5F2"/>
<comment type="subcellular location">
    <subcellularLocation>
        <location evidence="1">Cell outer membrane</location>
    </subcellularLocation>
</comment>
<dbReference type="RefSeq" id="WP_046000168.1">
    <property type="nucleotide sequence ID" value="NZ_VDDC01000021.1"/>
</dbReference>
<feature type="signal peptide" evidence="6">
    <location>
        <begin position="1"/>
        <end position="17"/>
    </location>
</feature>
<dbReference type="PANTHER" id="PTHR38776">
    <property type="entry name" value="MLTA-INTERACTING PROTEIN-RELATED"/>
    <property type="match status" value="1"/>
</dbReference>
<accession>A0A5C4R5F2</accession>
<evidence type="ECO:0000256" key="2">
    <source>
        <dbReference type="ARBA" id="ARBA00005722"/>
    </source>
</evidence>
<reference evidence="7 8" key="1">
    <citation type="submission" date="2019-06" db="EMBL/GenBank/DDBJ databases">
        <authorList>
            <person name="Li J."/>
        </authorList>
    </citation>
    <scope>NUCLEOTIDE SEQUENCE [LARGE SCALE GENOMIC DNA]</scope>
    <source>
        <strain evidence="7 8">CGMCC 1.8012</strain>
    </source>
</reference>
<dbReference type="Pfam" id="PF06629">
    <property type="entry name" value="MipA"/>
    <property type="match status" value="1"/>
</dbReference>
<evidence type="ECO:0000256" key="1">
    <source>
        <dbReference type="ARBA" id="ARBA00004442"/>
    </source>
</evidence>
<keyword evidence="3 6" id="KW-0732">Signal</keyword>
<dbReference type="PANTHER" id="PTHR38776:SF1">
    <property type="entry name" value="MLTA-INTERACTING PROTEIN-RELATED"/>
    <property type="match status" value="1"/>
</dbReference>
<organism evidence="7 8">
    <name type="scientific">Paracoccus haeundaensis</name>
    <dbReference type="NCBI Taxonomy" id="225362"/>
    <lineage>
        <taxon>Bacteria</taxon>
        <taxon>Pseudomonadati</taxon>
        <taxon>Pseudomonadota</taxon>
        <taxon>Alphaproteobacteria</taxon>
        <taxon>Rhodobacterales</taxon>
        <taxon>Paracoccaceae</taxon>
        <taxon>Paracoccus</taxon>
    </lineage>
</organism>
<dbReference type="GO" id="GO:0009279">
    <property type="term" value="C:cell outer membrane"/>
    <property type="evidence" value="ECO:0007669"/>
    <property type="project" value="UniProtKB-SubCell"/>
</dbReference>
<sequence length="246" mass="25732">MKYALALAVLFAVPAHAQDFGATGGRTFSVDLGVGAALRPAYPGADDAEVAPWIIWRDAGFGPVGTAPAQGFSIAPSFGTVGKRESSDDAALTGLDDIDRAYELGLRVSYGAGPVTAYGSVRRGFEGHEGITGEVGAKYRTELSDRVTLWSGAEVVYGNDDFNNTYFGVTPAESVTSGLPASAPGGGLNEAAITFEARYAINDTTALLGEVRYGKLIGDAADSPVVQDEYQPSLRLGVTRRFSFGF</sequence>
<evidence type="ECO:0000256" key="6">
    <source>
        <dbReference type="SAM" id="SignalP"/>
    </source>
</evidence>
<proteinExistence type="inferred from homology"/>
<evidence type="ECO:0000256" key="3">
    <source>
        <dbReference type="ARBA" id="ARBA00022729"/>
    </source>
</evidence>
<feature type="chain" id="PRO_5023011357" evidence="6">
    <location>
        <begin position="18"/>
        <end position="246"/>
    </location>
</feature>
<evidence type="ECO:0000313" key="7">
    <source>
        <dbReference type="EMBL" id="TNH38904.1"/>
    </source>
</evidence>
<comment type="caution">
    <text evidence="7">The sequence shown here is derived from an EMBL/GenBank/DDBJ whole genome shotgun (WGS) entry which is preliminary data.</text>
</comment>
<evidence type="ECO:0000256" key="5">
    <source>
        <dbReference type="ARBA" id="ARBA00023237"/>
    </source>
</evidence>
<dbReference type="Proteomes" id="UP000304880">
    <property type="component" value="Unassembled WGS sequence"/>
</dbReference>
<gene>
    <name evidence="7" type="ORF">FHD67_12705</name>
</gene>
<protein>
    <submittedName>
        <fullName evidence="7">MipA/OmpV family protein</fullName>
    </submittedName>
</protein>
<dbReference type="EMBL" id="VDDC01000021">
    <property type="protein sequence ID" value="TNH38904.1"/>
    <property type="molecule type" value="Genomic_DNA"/>
</dbReference>
<dbReference type="InterPro" id="IPR010583">
    <property type="entry name" value="MipA"/>
</dbReference>